<comment type="caution">
    <text evidence="2">The sequence shown here is derived from an EMBL/GenBank/DDBJ whole genome shotgun (WGS) entry which is preliminary data.</text>
</comment>
<evidence type="ECO:0000313" key="3">
    <source>
        <dbReference type="Proteomes" id="UP001165060"/>
    </source>
</evidence>
<keyword evidence="1" id="KW-0812">Transmembrane</keyword>
<feature type="transmembrane region" description="Helical" evidence="1">
    <location>
        <begin position="139"/>
        <end position="158"/>
    </location>
</feature>
<organism evidence="2 3">
    <name type="scientific">Tetraparma gracilis</name>
    <dbReference type="NCBI Taxonomy" id="2962635"/>
    <lineage>
        <taxon>Eukaryota</taxon>
        <taxon>Sar</taxon>
        <taxon>Stramenopiles</taxon>
        <taxon>Ochrophyta</taxon>
        <taxon>Bolidophyceae</taxon>
        <taxon>Parmales</taxon>
        <taxon>Triparmaceae</taxon>
        <taxon>Tetraparma</taxon>
    </lineage>
</organism>
<dbReference type="EMBL" id="BRYB01002018">
    <property type="protein sequence ID" value="GMI38225.1"/>
    <property type="molecule type" value="Genomic_DNA"/>
</dbReference>
<accession>A0ABQ6N1C4</accession>
<keyword evidence="1" id="KW-0472">Membrane</keyword>
<name>A0ABQ6N1C4_9STRA</name>
<gene>
    <name evidence="2" type="ORF">TeGR_g3854</name>
</gene>
<feature type="transmembrane region" description="Helical" evidence="1">
    <location>
        <begin position="21"/>
        <end position="42"/>
    </location>
</feature>
<evidence type="ECO:0000256" key="1">
    <source>
        <dbReference type="SAM" id="Phobius"/>
    </source>
</evidence>
<keyword evidence="1" id="KW-1133">Transmembrane helix</keyword>
<evidence type="ECO:0000313" key="2">
    <source>
        <dbReference type="EMBL" id="GMI38225.1"/>
    </source>
</evidence>
<reference evidence="2 3" key="1">
    <citation type="journal article" date="2023" name="Commun. Biol.">
        <title>Genome analysis of Parmales, the sister group of diatoms, reveals the evolutionary specialization of diatoms from phago-mixotrophs to photoautotrophs.</title>
        <authorList>
            <person name="Ban H."/>
            <person name="Sato S."/>
            <person name="Yoshikawa S."/>
            <person name="Yamada K."/>
            <person name="Nakamura Y."/>
            <person name="Ichinomiya M."/>
            <person name="Sato N."/>
            <person name="Blanc-Mathieu R."/>
            <person name="Endo H."/>
            <person name="Kuwata A."/>
            <person name="Ogata H."/>
        </authorList>
    </citation>
    <scope>NUCLEOTIDE SEQUENCE [LARGE SCALE GENOMIC DNA]</scope>
</reference>
<dbReference type="Proteomes" id="UP001165060">
    <property type="component" value="Unassembled WGS sequence"/>
</dbReference>
<sequence length="164" mass="17432">MPPAPERRRGFRRERVTNGRLLLMLGAVVAADLLFLLFPFLLTDPSPVVHVKSISIVSVPSLVCAMPSGPLAGPSLLLLLLYKTGMVLASSSLAFATRDLPSPALSESRVIRRSTQLAAGLFCLYSTLAAHGLDGGLLAAFGAALVSFFVGKSVRAIMKGKRRE</sequence>
<protein>
    <submittedName>
        <fullName evidence="2">Uncharacterized protein</fullName>
    </submittedName>
</protein>
<keyword evidence="3" id="KW-1185">Reference proteome</keyword>
<proteinExistence type="predicted"/>